<dbReference type="AlphaFoldDB" id="G0QUI8"/>
<dbReference type="OrthoDB" id="5673at2759"/>
<accession>G0QUI8</accession>
<name>G0QUI8_ICHMU</name>
<dbReference type="InterPro" id="IPR011419">
    <property type="entry name" value="ATP12_ATP_synth-F1-assembly"/>
</dbReference>
<dbReference type="OMA" id="MQTEFIR"/>
<dbReference type="GO" id="GO:0033615">
    <property type="term" value="P:mitochondrial proton-transporting ATP synthase complex assembly"/>
    <property type="evidence" value="ECO:0007669"/>
    <property type="project" value="TreeGrafter"/>
</dbReference>
<dbReference type="Gene3D" id="1.10.3580.10">
    <property type="entry name" value="ATP12 ATPase"/>
    <property type="match status" value="1"/>
</dbReference>
<proteinExistence type="predicted"/>
<organism evidence="1 2">
    <name type="scientific">Ichthyophthirius multifiliis</name>
    <name type="common">White spot disease agent</name>
    <name type="synonym">Ich</name>
    <dbReference type="NCBI Taxonomy" id="5932"/>
    <lineage>
        <taxon>Eukaryota</taxon>
        <taxon>Sar</taxon>
        <taxon>Alveolata</taxon>
        <taxon>Ciliophora</taxon>
        <taxon>Intramacronucleata</taxon>
        <taxon>Oligohymenophorea</taxon>
        <taxon>Hymenostomatida</taxon>
        <taxon>Ophryoglenina</taxon>
        <taxon>Ichthyophthirius</taxon>
    </lineage>
</organism>
<dbReference type="Proteomes" id="UP000008983">
    <property type="component" value="Unassembled WGS sequence"/>
</dbReference>
<sequence length="203" mass="23468">MKNQLAVPTFELALAIAHEYNIQDEYLKPATMPFVAMAKKAIDIDCNMDLRKSLEDSVGQFFANDTILFREDSELGDIQNKRLNNVIEYINKLLNISLEPTETFFTKELSEQEIQKIKKFIQEQDIWKLISIQQATINCKSSCLGISLINKYIGIQECFELARLEESYQINQYGLVEGFHDIDENTLRLNLATARLFNDLINF</sequence>
<dbReference type="GO" id="GO:0005739">
    <property type="term" value="C:mitochondrion"/>
    <property type="evidence" value="ECO:0007669"/>
    <property type="project" value="TreeGrafter"/>
</dbReference>
<gene>
    <name evidence="1" type="ORF">IMG5_117510</name>
</gene>
<dbReference type="InterPro" id="IPR023335">
    <property type="entry name" value="ATP12_ortho_dom_sf"/>
</dbReference>
<dbReference type="GeneID" id="14907246"/>
<keyword evidence="2" id="KW-1185">Reference proteome</keyword>
<dbReference type="Pfam" id="PF07542">
    <property type="entry name" value="ATP12"/>
    <property type="match status" value="1"/>
</dbReference>
<dbReference type="STRING" id="857967.G0QUI8"/>
<dbReference type="RefSeq" id="XP_004034594.1">
    <property type="nucleotide sequence ID" value="XM_004034546.1"/>
</dbReference>
<protein>
    <submittedName>
        <fullName evidence="1">Uncharacterized protein</fullName>
    </submittedName>
</protein>
<dbReference type="PANTHER" id="PTHR21013:SF10">
    <property type="entry name" value="ATP SYNTHASE MITOCHONDRIAL F1 COMPLEX ASSEMBLY FACTOR 2"/>
    <property type="match status" value="1"/>
</dbReference>
<evidence type="ECO:0000313" key="2">
    <source>
        <dbReference type="Proteomes" id="UP000008983"/>
    </source>
</evidence>
<dbReference type="PANTHER" id="PTHR21013">
    <property type="entry name" value="ATP SYNTHASE MITOCHONDRIAL F1 COMPLEX ASSEMBLY FACTOR 2/ATP12 PROTEIN, MITOCHONDRIAL PRECURSOR"/>
    <property type="match status" value="1"/>
</dbReference>
<dbReference type="InParanoid" id="G0QUI8"/>
<reference evidence="1 2" key="1">
    <citation type="submission" date="2011-07" db="EMBL/GenBank/DDBJ databases">
        <authorList>
            <person name="Coyne R."/>
            <person name="Brami D."/>
            <person name="Johnson J."/>
            <person name="Hostetler J."/>
            <person name="Hannick L."/>
            <person name="Clark T."/>
            <person name="Cassidy-Hanley D."/>
            <person name="Inman J."/>
        </authorList>
    </citation>
    <scope>NUCLEOTIDE SEQUENCE [LARGE SCALE GENOMIC DNA]</scope>
    <source>
        <strain evidence="1 2">G5</strain>
    </source>
</reference>
<evidence type="ECO:0000313" key="1">
    <source>
        <dbReference type="EMBL" id="EGR31108.1"/>
    </source>
</evidence>
<dbReference type="SUPFAM" id="SSF160909">
    <property type="entry name" value="ATP12-like"/>
    <property type="match status" value="1"/>
</dbReference>
<dbReference type="eggNOG" id="KOG3015">
    <property type="taxonomic scope" value="Eukaryota"/>
</dbReference>
<dbReference type="EMBL" id="GL983915">
    <property type="protein sequence ID" value="EGR31108.1"/>
    <property type="molecule type" value="Genomic_DNA"/>
</dbReference>